<evidence type="ECO:0000313" key="1">
    <source>
        <dbReference type="EMBL" id="BAR60011.1"/>
    </source>
</evidence>
<accession>A0A0E4BTS7</accession>
<dbReference type="EMBL" id="AP014685">
    <property type="protein sequence ID" value="BAR60011.1"/>
    <property type="molecule type" value="Genomic_DNA"/>
</dbReference>
<evidence type="ECO:0000313" key="2">
    <source>
        <dbReference type="Proteomes" id="UP000063308"/>
    </source>
</evidence>
<proteinExistence type="predicted"/>
<reference evidence="1 2" key="1">
    <citation type="submission" date="2014-11" db="EMBL/GenBank/DDBJ databases">
        <title>Symbiosis island explosion on the genome of extra-slow-growing strains of soybean bradyrhizobia with massive insertion sequences.</title>
        <authorList>
            <person name="Iida T."/>
            <person name="Minamisawa K."/>
        </authorList>
    </citation>
    <scope>NUCLEOTIDE SEQUENCE [LARGE SCALE GENOMIC DNA]</scope>
    <source>
        <strain evidence="1 2">NK6</strain>
    </source>
</reference>
<dbReference type="AlphaFoldDB" id="A0A0E4BTS7"/>
<name>A0A0E4BTS7_9BRAD</name>
<sequence>MSGEMGWHGNWNTYAARNGIVCKPGTYFKGADGLRHLCQ</sequence>
<organism evidence="1 2">
    <name type="scientific">Bradyrhizobium diazoefficiens</name>
    <dbReference type="NCBI Taxonomy" id="1355477"/>
    <lineage>
        <taxon>Bacteria</taxon>
        <taxon>Pseudomonadati</taxon>
        <taxon>Pseudomonadota</taxon>
        <taxon>Alphaproteobacteria</taxon>
        <taxon>Hyphomicrobiales</taxon>
        <taxon>Nitrobacteraceae</taxon>
        <taxon>Bradyrhizobium</taxon>
    </lineage>
</organism>
<dbReference type="Proteomes" id="UP000063308">
    <property type="component" value="Chromosome"/>
</dbReference>
<protein>
    <submittedName>
        <fullName evidence="1">Uncharacterized protein</fullName>
    </submittedName>
</protein>
<gene>
    <name evidence="1" type="ORF">NK6_6860</name>
</gene>